<dbReference type="Pfam" id="PF16850">
    <property type="entry name" value="Inhibitor_I66"/>
    <property type="match status" value="1"/>
</dbReference>
<reference evidence="1 2" key="1">
    <citation type="submission" date="2014-02" db="EMBL/GenBank/DDBJ databases">
        <title>Transposable element dynamics among asymbiotic and ectomycorrhizal Amanita fungi.</title>
        <authorList>
            <consortium name="DOE Joint Genome Institute"/>
            <person name="Hess J."/>
            <person name="Skrede I."/>
            <person name="Wolfe B."/>
            <person name="LaButti K."/>
            <person name="Ohm R.A."/>
            <person name="Grigoriev I.V."/>
            <person name="Pringle A."/>
        </authorList>
    </citation>
    <scope>NUCLEOTIDE SEQUENCE [LARGE SCALE GENOMIC DNA]</scope>
    <source>
        <strain evidence="1 2">SKay4041</strain>
    </source>
</reference>
<dbReference type="CDD" id="cd23428">
    <property type="entry name" value="beta-trefoil_Ricin_SPI"/>
    <property type="match status" value="1"/>
</dbReference>
<dbReference type="OrthoDB" id="3439489at2759"/>
<keyword evidence="2" id="KW-1185">Reference proteome</keyword>
<gene>
    <name evidence="1" type="ORF">AMATHDRAFT_50745</name>
</gene>
<protein>
    <submittedName>
        <fullName evidence="1">Uncharacterized protein</fullName>
    </submittedName>
</protein>
<dbReference type="GO" id="GO:0004867">
    <property type="term" value="F:serine-type endopeptidase inhibitor activity"/>
    <property type="evidence" value="ECO:0007669"/>
    <property type="project" value="InterPro"/>
</dbReference>
<dbReference type="Proteomes" id="UP000242287">
    <property type="component" value="Unassembled WGS sequence"/>
</dbReference>
<proteinExistence type="predicted"/>
<dbReference type="Gene3D" id="2.80.10.50">
    <property type="match status" value="1"/>
</dbReference>
<name>A0A2A9NF00_9AGAR</name>
<evidence type="ECO:0000313" key="2">
    <source>
        <dbReference type="Proteomes" id="UP000242287"/>
    </source>
</evidence>
<organism evidence="1 2">
    <name type="scientific">Amanita thiersii Skay4041</name>
    <dbReference type="NCBI Taxonomy" id="703135"/>
    <lineage>
        <taxon>Eukaryota</taxon>
        <taxon>Fungi</taxon>
        <taxon>Dikarya</taxon>
        <taxon>Basidiomycota</taxon>
        <taxon>Agaricomycotina</taxon>
        <taxon>Agaricomycetes</taxon>
        <taxon>Agaricomycetidae</taxon>
        <taxon>Agaricales</taxon>
        <taxon>Pluteineae</taxon>
        <taxon>Amanitaceae</taxon>
        <taxon>Amanita</taxon>
    </lineage>
</organism>
<dbReference type="EMBL" id="KZ302155">
    <property type="protein sequence ID" value="PFH46837.1"/>
    <property type="molecule type" value="Genomic_DNA"/>
</dbReference>
<accession>A0A2A9NF00</accession>
<dbReference type="AlphaFoldDB" id="A0A2A9NF00"/>
<sequence length="151" mass="17216">MALPTGYYTIHNLDKLVGRDLHEDHSLNPKHIWNDTTDKKAVFFIQKHESGSYKISSKGAPTGVSEDGRFVVAFFHPRDTVIYWDIKPVRGLKDTYEIFAQHHFWYVPQPGKHCPIEVSPPWHGADEATIPNPQYLFTIKPAPINHAEGAE</sequence>
<evidence type="ECO:0000313" key="1">
    <source>
        <dbReference type="EMBL" id="PFH46837.1"/>
    </source>
</evidence>
<dbReference type="InterPro" id="IPR031755">
    <property type="entry name" value="Inhibitor_I66"/>
</dbReference>